<organism evidence="3 4">
    <name type="scientific">Polarella glacialis</name>
    <name type="common">Dinoflagellate</name>
    <dbReference type="NCBI Taxonomy" id="89957"/>
    <lineage>
        <taxon>Eukaryota</taxon>
        <taxon>Sar</taxon>
        <taxon>Alveolata</taxon>
        <taxon>Dinophyceae</taxon>
        <taxon>Suessiales</taxon>
        <taxon>Suessiaceae</taxon>
        <taxon>Polarella</taxon>
    </lineage>
</organism>
<feature type="transmembrane region" description="Helical" evidence="2">
    <location>
        <begin position="63"/>
        <end position="80"/>
    </location>
</feature>
<reference evidence="3" key="1">
    <citation type="submission" date="2021-02" db="EMBL/GenBank/DDBJ databases">
        <authorList>
            <person name="Dougan E. K."/>
            <person name="Rhodes N."/>
            <person name="Thang M."/>
            <person name="Chan C."/>
        </authorList>
    </citation>
    <scope>NUCLEOTIDE SEQUENCE</scope>
</reference>
<name>A0A813G865_POLGL</name>
<evidence type="ECO:0000256" key="1">
    <source>
        <dbReference type="SAM" id="MobiDB-lite"/>
    </source>
</evidence>
<feature type="transmembrane region" description="Helical" evidence="2">
    <location>
        <begin position="92"/>
        <end position="121"/>
    </location>
</feature>
<feature type="region of interest" description="Disordered" evidence="1">
    <location>
        <begin position="339"/>
        <end position="368"/>
    </location>
</feature>
<comment type="caution">
    <text evidence="3">The sequence shown here is derived from an EMBL/GenBank/DDBJ whole genome shotgun (WGS) entry which is preliminary data.</text>
</comment>
<keyword evidence="2" id="KW-0812">Transmembrane</keyword>
<feature type="region of interest" description="Disordered" evidence="1">
    <location>
        <begin position="500"/>
        <end position="627"/>
    </location>
</feature>
<keyword evidence="4" id="KW-1185">Reference proteome</keyword>
<feature type="region of interest" description="Disordered" evidence="1">
    <location>
        <begin position="239"/>
        <end position="259"/>
    </location>
</feature>
<dbReference type="EMBL" id="CAJNNV010028129">
    <property type="protein sequence ID" value="CAE8623201.1"/>
    <property type="molecule type" value="Genomic_DNA"/>
</dbReference>
<dbReference type="Proteomes" id="UP000654075">
    <property type="component" value="Unassembled WGS sequence"/>
</dbReference>
<keyword evidence="2" id="KW-1133">Transmembrane helix</keyword>
<feature type="transmembrane region" description="Helical" evidence="2">
    <location>
        <begin position="133"/>
        <end position="162"/>
    </location>
</feature>
<accession>A0A813G865</accession>
<evidence type="ECO:0000313" key="3">
    <source>
        <dbReference type="EMBL" id="CAE8623201.1"/>
    </source>
</evidence>
<dbReference type="OrthoDB" id="445808at2759"/>
<keyword evidence="2" id="KW-0472">Membrane</keyword>
<sequence>MSDYGYYSPNETMHVPHHRGGPMMSILRAAIQDAKSCIVEVKRNWTASTDPDFLISAASRRDLWRLLLPIPTVLAMLVDHNSGNLLILDASFTAALFCAGNLPIAWLASDLVICLLFASYMPTHAVMSMPAELSYAAGPVAAIFAMASCGVNATILMCFAFLSYVTAPYIAVAWPEEQVICCAYVLFVACVTELRSASCAVDVRRHSQGGYKALTYLGDAVSTGPSRMIDAMSSRYTADSLPRCGGSDTEDPWRPPPRESSGMALVDQLLARLGNPEGRGGQGFVTSIFSRVANPVQSVASRHKESRQRFAAEQVRPPGAAVHEAPLFSDKTLSGVAAAADRPDPEASTGVNQYRPGSPSSSSSSLAFPKFGAPGSPMSSSTAGAFLKGVKLSGFKNETLNSLFVEKKGSTLLVGGRETYWLASNEYFIYKSSSSQLFHKGDSTTTWAVGKGKRFSQIQVGKSNGVAHSPEGFEIWAEGNEPAGSKKAWREWDAVANSWMTRPNSGVQSRGKVRPQVAPLSPKAGSSQAHLSPKGQGHHNASVQTDKTEVHDESAQTDMVLGSKTVTMNVKKMTDLGPGPAPTTASTPSGMAFRKAPPSLLSFEEGSGQARGSAMRASSAGSAGRQS</sequence>
<protein>
    <submittedName>
        <fullName evidence="3">Uncharacterized protein</fullName>
    </submittedName>
</protein>
<evidence type="ECO:0000256" key="2">
    <source>
        <dbReference type="SAM" id="Phobius"/>
    </source>
</evidence>
<evidence type="ECO:0000313" key="4">
    <source>
        <dbReference type="Proteomes" id="UP000654075"/>
    </source>
</evidence>
<proteinExistence type="predicted"/>
<feature type="compositionally biased region" description="Low complexity" evidence="1">
    <location>
        <begin position="606"/>
        <end position="627"/>
    </location>
</feature>
<gene>
    <name evidence="3" type="ORF">PGLA1383_LOCUS40497</name>
</gene>
<dbReference type="AlphaFoldDB" id="A0A813G865"/>